<name>A0A7X0EC06_9PROT</name>
<dbReference type="RefSeq" id="WP_184796303.1">
    <property type="nucleotide sequence ID" value="NZ_JACIIZ010000001.1"/>
</dbReference>
<proteinExistence type="predicted"/>
<reference evidence="1 2" key="1">
    <citation type="submission" date="2020-08" db="EMBL/GenBank/DDBJ databases">
        <title>Genomic Encyclopedia of Type Strains, Phase IV (KMG-IV): sequencing the most valuable type-strain genomes for metagenomic binning, comparative biology and taxonomic classification.</title>
        <authorList>
            <person name="Goeker M."/>
        </authorList>
    </citation>
    <scope>NUCLEOTIDE SEQUENCE [LARGE SCALE GENOMIC DNA]</scope>
    <source>
        <strain evidence="1 2">DSM 22198</strain>
    </source>
</reference>
<evidence type="ECO:0000313" key="2">
    <source>
        <dbReference type="Proteomes" id="UP000539175"/>
    </source>
</evidence>
<gene>
    <name evidence="1" type="ORF">FHS74_000029</name>
</gene>
<dbReference type="EMBL" id="JACIIZ010000001">
    <property type="protein sequence ID" value="MBB6249496.1"/>
    <property type="molecule type" value="Genomic_DNA"/>
</dbReference>
<sequence length="59" mass="6150">MPSDLANLMRRFNDRGRGVDLMVLVAVSAFLTAVVLSAPPEATQEAGIAPDPVVVSAGR</sequence>
<comment type="caution">
    <text evidence="1">The sequence shown here is derived from an EMBL/GenBank/DDBJ whole genome shotgun (WGS) entry which is preliminary data.</text>
</comment>
<dbReference type="AlphaFoldDB" id="A0A7X0EC06"/>
<evidence type="ECO:0000313" key="1">
    <source>
        <dbReference type="EMBL" id="MBB6249496.1"/>
    </source>
</evidence>
<dbReference type="Proteomes" id="UP000539175">
    <property type="component" value="Unassembled WGS sequence"/>
</dbReference>
<protein>
    <submittedName>
        <fullName evidence="1">Uncharacterized protein</fullName>
    </submittedName>
</protein>
<keyword evidence="2" id="KW-1185">Reference proteome</keyword>
<accession>A0A7X0EC06</accession>
<organism evidence="1 2">
    <name type="scientific">Nitrospirillum iridis</name>
    <dbReference type="NCBI Taxonomy" id="765888"/>
    <lineage>
        <taxon>Bacteria</taxon>
        <taxon>Pseudomonadati</taxon>
        <taxon>Pseudomonadota</taxon>
        <taxon>Alphaproteobacteria</taxon>
        <taxon>Rhodospirillales</taxon>
        <taxon>Azospirillaceae</taxon>
        <taxon>Nitrospirillum</taxon>
    </lineage>
</organism>